<protein>
    <submittedName>
        <fullName evidence="2">Uncharacterized protein</fullName>
    </submittedName>
</protein>
<comment type="caution">
    <text evidence="2">The sequence shown here is derived from an EMBL/GenBank/DDBJ whole genome shotgun (WGS) entry which is preliminary data.</text>
</comment>
<keyword evidence="3" id="KW-1185">Reference proteome</keyword>
<keyword evidence="1" id="KW-0812">Transmembrane</keyword>
<reference evidence="2 3" key="1">
    <citation type="journal article" date="2018" name="ACS Chem. Biol.">
        <title>Ketoreductase domain dysfunction expands chemodiversity: malyngamide biosynthesis in the cyanobacterium Okeania hirsuta.</title>
        <authorList>
            <person name="Moss N.A."/>
            <person name="Leao T."/>
            <person name="Rankin M."/>
            <person name="McCullough T.M."/>
            <person name="Qu P."/>
            <person name="Korobeynikov A."/>
            <person name="Smith J.L."/>
            <person name="Gerwick L."/>
            <person name="Gerwick W.H."/>
        </authorList>
    </citation>
    <scope>NUCLEOTIDE SEQUENCE [LARGE SCALE GENOMIC DNA]</scope>
    <source>
        <strain evidence="2 3">PAB10Feb10-1</strain>
    </source>
</reference>
<proteinExistence type="predicted"/>
<sequence>MQKSYFHWLRVLIIIILILGVYFGFINIDRKVYWHDEIITSVRIAGYTKENFSDILKKSGVVEQENLQQYLNIDSNKTFISTINSLATENPEQVPIYFILLRWWVKLFDNSIEVIRSFSAVVSLLVFPCVYWLCR</sequence>
<dbReference type="RefSeq" id="WP_124145649.1">
    <property type="nucleotide sequence ID" value="NZ_CAWOKI010000106.1"/>
</dbReference>
<dbReference type="OrthoDB" id="495800at2"/>
<organism evidence="2 3">
    <name type="scientific">Okeania hirsuta</name>
    <dbReference type="NCBI Taxonomy" id="1458930"/>
    <lineage>
        <taxon>Bacteria</taxon>
        <taxon>Bacillati</taxon>
        <taxon>Cyanobacteriota</taxon>
        <taxon>Cyanophyceae</taxon>
        <taxon>Oscillatoriophycideae</taxon>
        <taxon>Oscillatoriales</taxon>
        <taxon>Microcoleaceae</taxon>
        <taxon>Okeania</taxon>
    </lineage>
</organism>
<evidence type="ECO:0000313" key="3">
    <source>
        <dbReference type="Proteomes" id="UP000269154"/>
    </source>
</evidence>
<dbReference type="EMBL" id="RCBY01000042">
    <property type="protein sequence ID" value="RQH46177.1"/>
    <property type="molecule type" value="Genomic_DNA"/>
</dbReference>
<keyword evidence="1" id="KW-0472">Membrane</keyword>
<accession>A0A3N6P4J6</accession>
<gene>
    <name evidence="2" type="ORF">D5R40_10120</name>
</gene>
<evidence type="ECO:0000313" key="2">
    <source>
        <dbReference type="EMBL" id="RQH46177.1"/>
    </source>
</evidence>
<feature type="transmembrane region" description="Helical" evidence="1">
    <location>
        <begin position="114"/>
        <end position="134"/>
    </location>
</feature>
<feature type="transmembrane region" description="Helical" evidence="1">
    <location>
        <begin position="7"/>
        <end position="26"/>
    </location>
</feature>
<keyword evidence="1" id="KW-1133">Transmembrane helix</keyword>
<evidence type="ECO:0000256" key="1">
    <source>
        <dbReference type="SAM" id="Phobius"/>
    </source>
</evidence>
<name>A0A3N6P4J6_9CYAN</name>
<dbReference type="AlphaFoldDB" id="A0A3N6P4J6"/>
<dbReference type="Proteomes" id="UP000269154">
    <property type="component" value="Unassembled WGS sequence"/>
</dbReference>